<name>A0ABD2MUW2_9CUCU</name>
<keyword evidence="2" id="KW-1185">Reference proteome</keyword>
<comment type="caution">
    <text evidence="1">The sequence shown here is derived from an EMBL/GenBank/DDBJ whole genome shotgun (WGS) entry which is preliminary data.</text>
</comment>
<sequence>MADDVILEKLSSNLVASSDQNNIILENDLDEVKKQKVSLQAVEELIQKSVKYQYLMILNDNIASKRAMPKVNQHTENCNNKQPFNNFEFPMVPEVTFINSEWKFKLVFYNKKRKPEILGNQNHSSSKAVTKLASVYISRIDPSSTVESIENHLKENEIEQYLGKKGFSKHPDVYKSFIVTTPQEVKVKQPELWPEGASVSNFLYRPMKIKEMQKYLSSVVKVW</sequence>
<gene>
    <name evidence="1" type="ORF">HHI36_009113</name>
</gene>
<dbReference type="Proteomes" id="UP001516400">
    <property type="component" value="Unassembled WGS sequence"/>
</dbReference>
<evidence type="ECO:0000313" key="1">
    <source>
        <dbReference type="EMBL" id="KAL3270055.1"/>
    </source>
</evidence>
<proteinExistence type="predicted"/>
<evidence type="ECO:0000313" key="2">
    <source>
        <dbReference type="Proteomes" id="UP001516400"/>
    </source>
</evidence>
<protein>
    <submittedName>
        <fullName evidence="1">Uncharacterized protein</fullName>
    </submittedName>
</protein>
<accession>A0ABD2MUW2</accession>
<dbReference type="EMBL" id="JABFTP020000021">
    <property type="protein sequence ID" value="KAL3270055.1"/>
    <property type="molecule type" value="Genomic_DNA"/>
</dbReference>
<reference evidence="1 2" key="1">
    <citation type="journal article" date="2021" name="BMC Biol.">
        <title>Horizontally acquired antibacterial genes associated with adaptive radiation of ladybird beetles.</title>
        <authorList>
            <person name="Li H.S."/>
            <person name="Tang X.F."/>
            <person name="Huang Y.H."/>
            <person name="Xu Z.Y."/>
            <person name="Chen M.L."/>
            <person name="Du X.Y."/>
            <person name="Qiu B.Y."/>
            <person name="Chen P.T."/>
            <person name="Zhang W."/>
            <person name="Slipinski A."/>
            <person name="Escalona H.E."/>
            <person name="Waterhouse R.M."/>
            <person name="Zwick A."/>
            <person name="Pang H."/>
        </authorList>
    </citation>
    <scope>NUCLEOTIDE SEQUENCE [LARGE SCALE GENOMIC DNA]</scope>
    <source>
        <strain evidence="1">SYSU2018</strain>
    </source>
</reference>
<organism evidence="1 2">
    <name type="scientific">Cryptolaemus montrouzieri</name>
    <dbReference type="NCBI Taxonomy" id="559131"/>
    <lineage>
        <taxon>Eukaryota</taxon>
        <taxon>Metazoa</taxon>
        <taxon>Ecdysozoa</taxon>
        <taxon>Arthropoda</taxon>
        <taxon>Hexapoda</taxon>
        <taxon>Insecta</taxon>
        <taxon>Pterygota</taxon>
        <taxon>Neoptera</taxon>
        <taxon>Endopterygota</taxon>
        <taxon>Coleoptera</taxon>
        <taxon>Polyphaga</taxon>
        <taxon>Cucujiformia</taxon>
        <taxon>Coccinelloidea</taxon>
        <taxon>Coccinellidae</taxon>
        <taxon>Scymninae</taxon>
        <taxon>Scymnini</taxon>
        <taxon>Cryptolaemus</taxon>
    </lineage>
</organism>
<dbReference type="AlphaFoldDB" id="A0ABD2MUW2"/>